<dbReference type="AlphaFoldDB" id="A0A0G1U7K0"/>
<reference evidence="14 15" key="1">
    <citation type="journal article" date="2015" name="Nature">
        <title>rRNA introns, odd ribosomes, and small enigmatic genomes across a large radiation of phyla.</title>
        <authorList>
            <person name="Brown C.T."/>
            <person name="Hug L.A."/>
            <person name="Thomas B.C."/>
            <person name="Sharon I."/>
            <person name="Castelle C.J."/>
            <person name="Singh A."/>
            <person name="Wilkins M.J."/>
            <person name="Williams K.H."/>
            <person name="Banfield J.F."/>
        </authorList>
    </citation>
    <scope>NUCLEOTIDE SEQUENCE [LARGE SCALE GENOMIC DNA]</scope>
</reference>
<evidence type="ECO:0000313" key="14">
    <source>
        <dbReference type="EMBL" id="KKU90079.1"/>
    </source>
</evidence>
<dbReference type="CDD" id="cd03785">
    <property type="entry name" value="GT28_MurG"/>
    <property type="match status" value="1"/>
</dbReference>
<feature type="domain" description="Glycosyl transferase family 28 C-terminal" evidence="13">
    <location>
        <begin position="209"/>
        <end position="379"/>
    </location>
</feature>
<comment type="similarity">
    <text evidence="10">Belongs to the glycosyltransferase 28 family. MurG subfamily.</text>
</comment>
<dbReference type="Pfam" id="PF03033">
    <property type="entry name" value="Glyco_transf_28"/>
    <property type="match status" value="1"/>
</dbReference>
<keyword evidence="6 10" id="KW-0573">Peptidoglycan synthesis</keyword>
<dbReference type="EMBL" id="LCPB01000006">
    <property type="protein sequence ID" value="KKU90079.1"/>
    <property type="molecule type" value="Genomic_DNA"/>
</dbReference>
<dbReference type="InterPro" id="IPR004276">
    <property type="entry name" value="GlycoTrans_28_N"/>
</dbReference>
<accession>A0A0G1U7K0</accession>
<feature type="binding site" evidence="10">
    <location>
        <position position="181"/>
    </location>
    <ligand>
        <name>UDP-N-acetyl-alpha-D-glucosamine</name>
        <dbReference type="ChEBI" id="CHEBI:57705"/>
    </ligand>
</feature>
<dbReference type="InterPro" id="IPR007235">
    <property type="entry name" value="Glyco_trans_28_C"/>
</dbReference>
<keyword evidence="5 10" id="KW-0133">Cell shape</keyword>
<evidence type="ECO:0000259" key="13">
    <source>
        <dbReference type="Pfam" id="PF04101"/>
    </source>
</evidence>
<dbReference type="InterPro" id="IPR006009">
    <property type="entry name" value="GlcNAc_MurG"/>
</dbReference>
<dbReference type="UniPathway" id="UPA00219"/>
<organism evidence="14 15">
    <name type="scientific">Candidatus Wolfebacteria bacterium GW2011_GWA2_47_9b</name>
    <dbReference type="NCBI Taxonomy" id="1619005"/>
    <lineage>
        <taxon>Bacteria</taxon>
        <taxon>Candidatus Wolfeibacteriota</taxon>
    </lineage>
</organism>
<evidence type="ECO:0000256" key="5">
    <source>
        <dbReference type="ARBA" id="ARBA00022960"/>
    </source>
</evidence>
<dbReference type="Pfam" id="PF04101">
    <property type="entry name" value="Glyco_tran_28_C"/>
    <property type="match status" value="1"/>
</dbReference>
<evidence type="ECO:0000256" key="3">
    <source>
        <dbReference type="ARBA" id="ARBA00022676"/>
    </source>
</evidence>
<keyword evidence="9 10" id="KW-0961">Cell wall biogenesis/degradation</keyword>
<dbReference type="GO" id="GO:0005886">
    <property type="term" value="C:plasma membrane"/>
    <property type="evidence" value="ECO:0007669"/>
    <property type="project" value="UniProtKB-SubCell"/>
</dbReference>
<evidence type="ECO:0000256" key="7">
    <source>
        <dbReference type="ARBA" id="ARBA00023136"/>
    </source>
</evidence>
<feature type="binding site" evidence="10">
    <location>
        <begin position="10"/>
        <end position="12"/>
    </location>
    <ligand>
        <name>UDP-N-acetyl-alpha-D-glucosamine</name>
        <dbReference type="ChEBI" id="CHEBI:57705"/>
    </ligand>
</feature>
<keyword evidence="4 10" id="KW-0808">Transferase</keyword>
<dbReference type="GO" id="GO:0009252">
    <property type="term" value="P:peptidoglycan biosynthetic process"/>
    <property type="evidence" value="ECO:0007669"/>
    <property type="project" value="UniProtKB-UniRule"/>
</dbReference>
<dbReference type="GO" id="GO:0005975">
    <property type="term" value="P:carbohydrate metabolic process"/>
    <property type="evidence" value="ECO:0007669"/>
    <property type="project" value="InterPro"/>
</dbReference>
<dbReference type="SUPFAM" id="SSF53756">
    <property type="entry name" value="UDP-Glycosyltransferase/glycogen phosphorylase"/>
    <property type="match status" value="1"/>
</dbReference>
<keyword evidence="1 10" id="KW-1003">Cell membrane</keyword>
<dbReference type="EC" id="2.4.1.227" evidence="10"/>
<dbReference type="PATRIC" id="fig|1619005.3.peg.378"/>
<feature type="binding site" evidence="10">
    <location>
        <position position="215"/>
    </location>
    <ligand>
        <name>UDP-N-acetyl-alpha-D-glucosamine</name>
        <dbReference type="ChEBI" id="CHEBI:57705"/>
    </ligand>
</feature>
<comment type="subcellular location">
    <subcellularLocation>
        <location evidence="10">Cell membrane</location>
        <topology evidence="10">Peripheral membrane protein</topology>
        <orientation evidence="10">Cytoplasmic side</orientation>
    </subcellularLocation>
</comment>
<dbReference type="GO" id="GO:0051301">
    <property type="term" value="P:cell division"/>
    <property type="evidence" value="ECO:0007669"/>
    <property type="project" value="UniProtKB-KW"/>
</dbReference>
<protein>
    <recommendedName>
        <fullName evidence="10">UDP-N-acetylglucosamine--N-acetylmuramyl-(pentapeptide) pyrophosphoryl-undecaprenol N-acetylglucosamine transferase</fullName>
        <ecNumber evidence="10">2.4.1.227</ecNumber>
    </recommendedName>
    <alternativeName>
        <fullName evidence="10">Undecaprenyl-PP-MurNAc-pentapeptide-UDPGlcNAc GlcNAc transferase</fullName>
    </alternativeName>
</protein>
<evidence type="ECO:0000256" key="11">
    <source>
        <dbReference type="SAM" id="Phobius"/>
    </source>
</evidence>
<dbReference type="PANTHER" id="PTHR21015:SF22">
    <property type="entry name" value="GLYCOSYLTRANSFERASE"/>
    <property type="match status" value="1"/>
</dbReference>
<comment type="catalytic activity">
    <reaction evidence="10">
        <text>di-trans,octa-cis-undecaprenyl diphospho-N-acetyl-alpha-D-muramoyl-L-alanyl-D-glutamyl-meso-2,6-diaminopimeloyl-D-alanyl-D-alanine + UDP-N-acetyl-alpha-D-glucosamine = di-trans,octa-cis-undecaprenyl diphospho-[N-acetyl-alpha-D-glucosaminyl-(1-&gt;4)]-N-acetyl-alpha-D-muramoyl-L-alanyl-D-glutamyl-meso-2,6-diaminopimeloyl-D-alanyl-D-alanine + UDP + H(+)</text>
        <dbReference type="Rhea" id="RHEA:31227"/>
        <dbReference type="ChEBI" id="CHEBI:15378"/>
        <dbReference type="ChEBI" id="CHEBI:57705"/>
        <dbReference type="ChEBI" id="CHEBI:58223"/>
        <dbReference type="ChEBI" id="CHEBI:61387"/>
        <dbReference type="ChEBI" id="CHEBI:61388"/>
        <dbReference type="EC" id="2.4.1.227"/>
    </reaction>
</comment>
<dbReference type="GO" id="GO:0050511">
    <property type="term" value="F:undecaprenyldiphospho-muramoylpentapeptide beta-N-acetylglucosaminyltransferase activity"/>
    <property type="evidence" value="ECO:0007669"/>
    <property type="project" value="UniProtKB-UniRule"/>
</dbReference>
<keyword evidence="8 10" id="KW-0131">Cell cycle</keyword>
<keyword evidence="2 10" id="KW-0132">Cell division</keyword>
<dbReference type="GO" id="GO:0071555">
    <property type="term" value="P:cell wall organization"/>
    <property type="evidence" value="ECO:0007669"/>
    <property type="project" value="UniProtKB-KW"/>
</dbReference>
<dbReference type="GO" id="GO:0008360">
    <property type="term" value="P:regulation of cell shape"/>
    <property type="evidence" value="ECO:0007669"/>
    <property type="project" value="UniProtKB-KW"/>
</dbReference>
<comment type="caution">
    <text evidence="14">The sequence shown here is derived from an EMBL/GenBank/DDBJ whole genome shotgun (WGS) entry which is preliminary data.</text>
</comment>
<feature type="transmembrane region" description="Helical" evidence="11">
    <location>
        <begin position="75"/>
        <end position="96"/>
    </location>
</feature>
<dbReference type="Gene3D" id="3.40.50.2000">
    <property type="entry name" value="Glycogen Phosphorylase B"/>
    <property type="match status" value="2"/>
</dbReference>
<evidence type="ECO:0000256" key="6">
    <source>
        <dbReference type="ARBA" id="ARBA00022984"/>
    </source>
</evidence>
<keyword evidence="11" id="KW-1133">Transmembrane helix</keyword>
<sequence>MRILFTGGVTGGHIMPLISVAEKLPIVAQSRGIPSLEFFYLGVPGMYAQELTSKGITVSRVASVKMRRGAIIRNIIELPLLIVAIIQALWRVYWIMPDVLFSKGGPGALPVVLACAFYRIPIIIHESDSVAGLTNLASARFAKRIAIAYATAKESFVGTPASDVARAAIEQKIALIGNPIRNFFLTSFDTTDRATVKRIMDFDPAKPLLVVIGGSQGAVRINEFLLSIAEDLLTRNIQVLHQTGVNNIGSVKGDLALVMKKYSNMYQHAYRAVPYFEEDIKDAYCAADIVISRAGSGSIFEIAAMGRPAILIPLPQEISRDQVKNAFEYAATGAAITIEESNLTRNIFLDQLDRLLANPTMLASMAAAAKAFSRPEAAEVLAKEIVHLGRR</sequence>
<keyword evidence="11" id="KW-0812">Transmembrane</keyword>
<evidence type="ECO:0000256" key="8">
    <source>
        <dbReference type="ARBA" id="ARBA00023306"/>
    </source>
</evidence>
<evidence type="ECO:0000256" key="10">
    <source>
        <dbReference type="HAMAP-Rule" id="MF_00033"/>
    </source>
</evidence>
<feature type="binding site" evidence="10">
    <location>
        <position position="322"/>
    </location>
    <ligand>
        <name>UDP-N-acetyl-alpha-D-glucosamine</name>
        <dbReference type="ChEBI" id="CHEBI:57705"/>
    </ligand>
</feature>
<evidence type="ECO:0000313" key="15">
    <source>
        <dbReference type="Proteomes" id="UP000033882"/>
    </source>
</evidence>
<evidence type="ECO:0000256" key="4">
    <source>
        <dbReference type="ARBA" id="ARBA00022679"/>
    </source>
</evidence>
<evidence type="ECO:0000256" key="9">
    <source>
        <dbReference type="ARBA" id="ARBA00023316"/>
    </source>
</evidence>
<comment type="pathway">
    <text evidence="10">Cell wall biogenesis; peptidoglycan biosynthesis.</text>
</comment>
<feature type="domain" description="Glycosyltransferase family 28 N-terminal" evidence="12">
    <location>
        <begin position="3"/>
        <end position="147"/>
    </location>
</feature>
<proteinExistence type="inferred from homology"/>
<dbReference type="GO" id="GO:0051991">
    <property type="term" value="F:UDP-N-acetyl-D-glucosamine:N-acetylmuramoyl-L-alanyl-D-glutamyl-meso-2,6-diaminopimelyl-D-alanyl-D-alanine-diphosphoundecaprenol 4-beta-N-acetylglucosaminlytransferase activity"/>
    <property type="evidence" value="ECO:0007669"/>
    <property type="project" value="RHEA"/>
</dbReference>
<evidence type="ECO:0000256" key="2">
    <source>
        <dbReference type="ARBA" id="ARBA00022618"/>
    </source>
</evidence>
<keyword evidence="3 10" id="KW-0328">Glycosyltransferase</keyword>
<dbReference type="PANTHER" id="PTHR21015">
    <property type="entry name" value="UDP-N-ACETYLGLUCOSAMINE--N-ACETYLMURAMYL-(PENTAPEPTIDE) PYROPHOSPHORYL-UNDECAPRENOL N-ACETYLGLUCOSAMINE TRANSFERASE 1"/>
    <property type="match status" value="1"/>
</dbReference>
<dbReference type="HAMAP" id="MF_00033">
    <property type="entry name" value="MurG"/>
    <property type="match status" value="1"/>
</dbReference>
<comment type="function">
    <text evidence="10">Cell wall formation. Catalyzes the transfer of a GlcNAc subunit on undecaprenyl-pyrophosphoryl-MurNAc-pentapeptide (lipid intermediate I) to form undecaprenyl-pyrophosphoryl-MurNAc-(pentapeptide)GlcNAc (lipid intermediate II).</text>
</comment>
<comment type="caution">
    <text evidence="10">Lacks conserved residue(s) required for the propagation of feature annotation.</text>
</comment>
<gene>
    <name evidence="10" type="primary">murG</name>
    <name evidence="14" type="ORF">UY19_C0006G0017</name>
</gene>
<dbReference type="Proteomes" id="UP000033882">
    <property type="component" value="Unassembled WGS sequence"/>
</dbReference>
<keyword evidence="7 10" id="KW-0472">Membrane</keyword>
<evidence type="ECO:0000259" key="12">
    <source>
        <dbReference type="Pfam" id="PF03033"/>
    </source>
</evidence>
<evidence type="ECO:0000256" key="1">
    <source>
        <dbReference type="ARBA" id="ARBA00022475"/>
    </source>
</evidence>
<name>A0A0G1U7K0_9BACT</name>